<dbReference type="EMBL" id="CP136137">
    <property type="protein sequence ID" value="WYY06916.1"/>
    <property type="molecule type" value="Genomic_DNA"/>
</dbReference>
<sequence>MVIVVQSPPSTTMTAAERGPVPLERSAVECTAMDAVRLTVARRVVREAGDVAMSHFRKISELDVRSKGPQDVVTEADEAIEVLIRQGVLADFPGDDFLGEESGLSTTAVDAAQANGTHGLWVVDPIDGTQPFVLGMATWCVSVAFVRDGEVVFGLVYAPALDEWFEGGKVLPATLNGRSISPTVGASLDDGMVGIADSPRVGADELVPVLDRLLRSGGRFYHAGSGALALAYVACGRLLGYVEHHINAWDCLGAVGVIESAGGVVSDFLTPASLLEGNWIVAGAPEVFSDLRDVLGR</sequence>
<accession>A0ABZ2U0P0</accession>
<dbReference type="PANTHER" id="PTHR20854">
    <property type="entry name" value="INOSITOL MONOPHOSPHATASE"/>
    <property type="match status" value="1"/>
</dbReference>
<reference evidence="1 2" key="1">
    <citation type="journal article" date="2023" name="Virus Evol.">
        <title>Computational host range prediction-The good, the bad, and the ugly.</title>
        <authorList>
            <person name="Howell A.A."/>
            <person name="Versoza C.J."/>
            <person name="Pfeifer S.P."/>
        </authorList>
    </citation>
    <scope>NUCLEOTIDE SEQUENCE [LARGE SCALE GENOMIC DNA]</scope>
    <source>
        <strain evidence="1 2">1610/1b</strain>
    </source>
</reference>
<dbReference type="Gene3D" id="3.40.190.80">
    <property type="match status" value="1"/>
</dbReference>
<keyword evidence="2" id="KW-1185">Reference proteome</keyword>
<dbReference type="SUPFAM" id="SSF56655">
    <property type="entry name" value="Carbohydrate phosphatase"/>
    <property type="match status" value="1"/>
</dbReference>
<gene>
    <name evidence="1" type="ORF">RVF87_18060</name>
</gene>
<dbReference type="Pfam" id="PF00459">
    <property type="entry name" value="Inositol_P"/>
    <property type="match status" value="1"/>
</dbReference>
<dbReference type="PRINTS" id="PR01959">
    <property type="entry name" value="SBIMPHPHTASE"/>
</dbReference>
<proteinExistence type="predicted"/>
<dbReference type="Proteomes" id="UP001479933">
    <property type="component" value="Chromosome"/>
</dbReference>
<evidence type="ECO:0000313" key="1">
    <source>
        <dbReference type="EMBL" id="WYY06916.1"/>
    </source>
</evidence>
<dbReference type="InterPro" id="IPR022337">
    <property type="entry name" value="Inositol_monophosphatase_SuhB"/>
</dbReference>
<dbReference type="InterPro" id="IPR000760">
    <property type="entry name" value="Inositol_monophosphatase-like"/>
</dbReference>
<dbReference type="PANTHER" id="PTHR20854:SF4">
    <property type="entry name" value="INOSITOL-1-MONOPHOSPHATASE-RELATED"/>
    <property type="match status" value="1"/>
</dbReference>
<dbReference type="Gene3D" id="3.30.540.10">
    <property type="entry name" value="Fructose-1,6-Bisphosphatase, subunit A, domain 1"/>
    <property type="match status" value="1"/>
</dbReference>
<organism evidence="1 2">
    <name type="scientific">Gordonia hydrophobica</name>
    <dbReference type="NCBI Taxonomy" id="40516"/>
    <lineage>
        <taxon>Bacteria</taxon>
        <taxon>Bacillati</taxon>
        <taxon>Actinomycetota</taxon>
        <taxon>Actinomycetes</taxon>
        <taxon>Mycobacteriales</taxon>
        <taxon>Gordoniaceae</taxon>
        <taxon>Gordonia</taxon>
    </lineage>
</organism>
<dbReference type="PRINTS" id="PR00377">
    <property type="entry name" value="IMPHPHTASES"/>
</dbReference>
<protein>
    <submittedName>
        <fullName evidence="1">Inositol monophosphatase</fullName>
    </submittedName>
</protein>
<name>A0ABZ2U0P0_9ACTN</name>
<evidence type="ECO:0000313" key="2">
    <source>
        <dbReference type="Proteomes" id="UP001479933"/>
    </source>
</evidence>
<dbReference type="RefSeq" id="WP_084247662.1">
    <property type="nucleotide sequence ID" value="NZ_CP136137.1"/>
</dbReference>